<organism evidence="1 2">
    <name type="scientific">Hydrogenobacter hydrogenophilus</name>
    <dbReference type="NCBI Taxonomy" id="35835"/>
    <lineage>
        <taxon>Bacteria</taxon>
        <taxon>Pseudomonadati</taxon>
        <taxon>Aquificota</taxon>
        <taxon>Aquificia</taxon>
        <taxon>Aquificales</taxon>
        <taxon>Aquificaceae</taxon>
        <taxon>Hydrogenobacter</taxon>
    </lineage>
</organism>
<dbReference type="OrthoDB" id="13642at2"/>
<proteinExistence type="predicted"/>
<dbReference type="RefSeq" id="WP_096602645.1">
    <property type="nucleotide sequence ID" value="NZ_OBEN01000008.1"/>
</dbReference>
<evidence type="ECO:0000313" key="1">
    <source>
        <dbReference type="EMBL" id="SNZ15288.1"/>
    </source>
</evidence>
<name>A0A285P1F5_9AQUI</name>
<accession>A0A285P1F5</accession>
<dbReference type="AlphaFoldDB" id="A0A285P1F5"/>
<dbReference type="EMBL" id="OBEN01000008">
    <property type="protein sequence ID" value="SNZ15288.1"/>
    <property type="molecule type" value="Genomic_DNA"/>
</dbReference>
<evidence type="ECO:0000313" key="2">
    <source>
        <dbReference type="Proteomes" id="UP000218627"/>
    </source>
</evidence>
<dbReference type="Proteomes" id="UP000218627">
    <property type="component" value="Unassembled WGS sequence"/>
</dbReference>
<protein>
    <submittedName>
        <fullName evidence="1">Uncharacterized protein</fullName>
    </submittedName>
</protein>
<keyword evidence="2" id="KW-1185">Reference proteome</keyword>
<gene>
    <name evidence="1" type="ORF">SAMN06265353_1330</name>
</gene>
<sequence length="163" mass="19188">MIKVLIVLYAKLVEDNGLVSKLEKELNLLKRFVGPDSLYAVITSEMKHLFDKFPELVFLRNDKGTLLYGIYKGLRKLRGHDVLVLDGKEFITKEKILNFISQRRKNLLTAEKCWKGIALLRLIDLDYIIRTMEKFINEEMDFLDVMRLVKEEYGIDYEVLQEV</sequence>
<reference evidence="2" key="1">
    <citation type="submission" date="2017-09" db="EMBL/GenBank/DDBJ databases">
        <authorList>
            <person name="Varghese N."/>
            <person name="Submissions S."/>
        </authorList>
    </citation>
    <scope>NUCLEOTIDE SEQUENCE [LARGE SCALE GENOMIC DNA]</scope>
    <source>
        <strain evidence="2">DSM 2913</strain>
    </source>
</reference>